<reference evidence="3 4" key="1">
    <citation type="journal article" date="2015" name="Genome Biol. Evol.">
        <title>Characterization of Three Mycobacterium spp. with Potential Use in Bioremediation by Genome Sequencing and Comparative Genomics.</title>
        <authorList>
            <person name="Das S."/>
            <person name="Pettersson B.M."/>
            <person name="Behra P.R."/>
            <person name="Ramesh M."/>
            <person name="Dasgupta S."/>
            <person name="Bhattacharya A."/>
            <person name="Kirsebom L.A."/>
        </authorList>
    </citation>
    <scope>NUCLEOTIDE SEQUENCE [LARGE SCALE GENOMIC DNA]</scope>
    <source>
        <strain evidence="3 4">DSM 43826</strain>
    </source>
</reference>
<feature type="chain" id="PRO_5005283443" evidence="2">
    <location>
        <begin position="31"/>
        <end position="70"/>
    </location>
</feature>
<organism evidence="3 4">
    <name type="scientific">Mycolicibacterium chlorophenolicum</name>
    <dbReference type="NCBI Taxonomy" id="37916"/>
    <lineage>
        <taxon>Bacteria</taxon>
        <taxon>Bacillati</taxon>
        <taxon>Actinomycetota</taxon>
        <taxon>Actinomycetes</taxon>
        <taxon>Mycobacteriales</taxon>
        <taxon>Mycobacteriaceae</taxon>
        <taxon>Mycolicibacterium</taxon>
    </lineage>
</organism>
<proteinExistence type="predicted"/>
<evidence type="ECO:0000256" key="1">
    <source>
        <dbReference type="SAM" id="MobiDB-lite"/>
    </source>
</evidence>
<dbReference type="Proteomes" id="UP000036513">
    <property type="component" value="Unassembled WGS sequence"/>
</dbReference>
<keyword evidence="4" id="KW-1185">Reference proteome</keyword>
<keyword evidence="2" id="KW-0732">Signal</keyword>
<feature type="region of interest" description="Disordered" evidence="1">
    <location>
        <begin position="28"/>
        <end position="52"/>
    </location>
</feature>
<dbReference type="EMBL" id="JYNL01000023">
    <property type="protein sequence ID" value="KMO76974.1"/>
    <property type="molecule type" value="Genomic_DNA"/>
</dbReference>
<comment type="caution">
    <text evidence="3">The sequence shown here is derived from an EMBL/GenBank/DDBJ whole genome shotgun (WGS) entry which is preliminary data.</text>
</comment>
<feature type="compositionally biased region" description="Low complexity" evidence="1">
    <location>
        <begin position="28"/>
        <end position="45"/>
    </location>
</feature>
<sequence length="70" mass="7364" precursor="true">MNARTRFLALPLLAAGILGGALGVAGTAAAQTTTTGSHSGHVATTPRDTRSHMPTHFRVFGERHATRLDR</sequence>
<name>A0A0J6W3I0_9MYCO</name>
<gene>
    <name evidence="3" type="ORF">MCHLDSM_03124</name>
</gene>
<protein>
    <submittedName>
        <fullName evidence="3">Uncharacterized protein</fullName>
    </submittedName>
</protein>
<evidence type="ECO:0000313" key="3">
    <source>
        <dbReference type="EMBL" id="KMO76974.1"/>
    </source>
</evidence>
<dbReference type="AlphaFoldDB" id="A0A0J6W3I0"/>
<dbReference type="STRING" id="37916.MCHLDSM_03124"/>
<evidence type="ECO:0000313" key="4">
    <source>
        <dbReference type="Proteomes" id="UP000036513"/>
    </source>
</evidence>
<accession>A0A0J6W3I0</accession>
<dbReference type="RefSeq" id="WP_048470643.1">
    <property type="nucleotide sequence ID" value="NZ_JYNL01000023.1"/>
</dbReference>
<evidence type="ECO:0000256" key="2">
    <source>
        <dbReference type="SAM" id="SignalP"/>
    </source>
</evidence>
<feature type="signal peptide" evidence="2">
    <location>
        <begin position="1"/>
        <end position="30"/>
    </location>
</feature>
<dbReference type="PATRIC" id="fig|37916.4.peg.3049"/>